<gene>
    <name evidence="1" type="ORF">MONAX_5E013646</name>
</gene>
<reference evidence="1" key="1">
    <citation type="submission" date="2019-04" db="EMBL/GenBank/DDBJ databases">
        <authorList>
            <person name="Alioto T."/>
            <person name="Alioto T."/>
        </authorList>
    </citation>
    <scope>NUCLEOTIDE SEQUENCE [LARGE SCALE GENOMIC DNA]</scope>
</reference>
<evidence type="ECO:0000313" key="1">
    <source>
        <dbReference type="EMBL" id="VTJ82107.1"/>
    </source>
</evidence>
<accession>A0A5E4CJQ3</accession>
<dbReference type="Proteomes" id="UP000335636">
    <property type="component" value="Unassembled WGS sequence"/>
</dbReference>
<sequence>VCTESLVVPVVRVVLGSLPRTRKNQSSYPFTRKKLQLSCPVGRVPESPT</sequence>
<comment type="caution">
    <text evidence="1">The sequence shown here is derived from an EMBL/GenBank/DDBJ whole genome shotgun (WGS) entry which is preliminary data.</text>
</comment>
<organism evidence="1 2">
    <name type="scientific">Marmota monax</name>
    <name type="common">Woodchuck</name>
    <dbReference type="NCBI Taxonomy" id="9995"/>
    <lineage>
        <taxon>Eukaryota</taxon>
        <taxon>Metazoa</taxon>
        <taxon>Chordata</taxon>
        <taxon>Craniata</taxon>
        <taxon>Vertebrata</taxon>
        <taxon>Euteleostomi</taxon>
        <taxon>Mammalia</taxon>
        <taxon>Eutheria</taxon>
        <taxon>Euarchontoglires</taxon>
        <taxon>Glires</taxon>
        <taxon>Rodentia</taxon>
        <taxon>Sciuromorpha</taxon>
        <taxon>Sciuridae</taxon>
        <taxon>Xerinae</taxon>
        <taxon>Marmotini</taxon>
        <taxon>Marmota</taxon>
    </lineage>
</organism>
<proteinExistence type="predicted"/>
<dbReference type="AlphaFoldDB" id="A0A5E4CJQ3"/>
<feature type="non-terminal residue" evidence="1">
    <location>
        <position position="1"/>
    </location>
</feature>
<dbReference type="EMBL" id="CABDUW010001498">
    <property type="protein sequence ID" value="VTJ82107.1"/>
    <property type="molecule type" value="Genomic_DNA"/>
</dbReference>
<protein>
    <submittedName>
        <fullName evidence="1">Uncharacterized protein</fullName>
    </submittedName>
</protein>
<keyword evidence="2" id="KW-1185">Reference proteome</keyword>
<evidence type="ECO:0000313" key="2">
    <source>
        <dbReference type="Proteomes" id="UP000335636"/>
    </source>
</evidence>
<name>A0A5E4CJQ3_MARMO</name>